<sequence length="53" mass="5893">MLATIVFAVLIFGAVGYVIWSRYLKKDRKPVCDGCHDAGCPLVDVKEHKETQA</sequence>
<evidence type="ECO:0000313" key="2">
    <source>
        <dbReference type="Proteomes" id="UP000051236"/>
    </source>
</evidence>
<dbReference type="EMBL" id="AZGA01000065">
    <property type="protein sequence ID" value="KRM32898.1"/>
    <property type="molecule type" value="Genomic_DNA"/>
</dbReference>
<proteinExistence type="predicted"/>
<gene>
    <name evidence="1" type="ORF">FC83_GL000184</name>
</gene>
<dbReference type="PATRIC" id="fig|1423734.3.peg.184"/>
<reference evidence="1 2" key="1">
    <citation type="journal article" date="2015" name="Genome Announc.">
        <title>Expanding the biotechnology potential of lactobacilli through comparative genomics of 213 strains and associated genera.</title>
        <authorList>
            <person name="Sun Z."/>
            <person name="Harris H.M."/>
            <person name="McCann A."/>
            <person name="Guo C."/>
            <person name="Argimon S."/>
            <person name="Zhang W."/>
            <person name="Yang X."/>
            <person name="Jeffery I.B."/>
            <person name="Cooney J.C."/>
            <person name="Kagawa T.F."/>
            <person name="Liu W."/>
            <person name="Song Y."/>
            <person name="Salvetti E."/>
            <person name="Wrobel A."/>
            <person name="Rasinkangas P."/>
            <person name="Parkhill J."/>
            <person name="Rea M.C."/>
            <person name="O'Sullivan O."/>
            <person name="Ritari J."/>
            <person name="Douillard F.P."/>
            <person name="Paul Ross R."/>
            <person name="Yang R."/>
            <person name="Briner A.E."/>
            <person name="Felis G.E."/>
            <person name="de Vos W.M."/>
            <person name="Barrangou R."/>
            <person name="Klaenhammer T.R."/>
            <person name="Caufield P.W."/>
            <person name="Cui Y."/>
            <person name="Zhang H."/>
            <person name="O'Toole P.W."/>
        </authorList>
    </citation>
    <scope>NUCLEOTIDE SEQUENCE [LARGE SCALE GENOMIC DNA]</scope>
    <source>
        <strain evidence="1 2">DSM 18527</strain>
    </source>
</reference>
<organism evidence="1 2">
    <name type="scientific">Agrilactobacillus composti DSM 18527 = JCM 14202</name>
    <dbReference type="NCBI Taxonomy" id="1423734"/>
    <lineage>
        <taxon>Bacteria</taxon>
        <taxon>Bacillati</taxon>
        <taxon>Bacillota</taxon>
        <taxon>Bacilli</taxon>
        <taxon>Lactobacillales</taxon>
        <taxon>Lactobacillaceae</taxon>
        <taxon>Agrilactobacillus</taxon>
    </lineage>
</organism>
<name>X0PDI4_9LACO</name>
<dbReference type="OrthoDB" id="2309386at2"/>
<comment type="caution">
    <text evidence="1">The sequence shown here is derived from an EMBL/GenBank/DDBJ whole genome shotgun (WGS) entry which is preliminary data.</text>
</comment>
<evidence type="ECO:0000313" key="1">
    <source>
        <dbReference type="EMBL" id="KRM32898.1"/>
    </source>
</evidence>
<dbReference type="Proteomes" id="UP000051236">
    <property type="component" value="Unassembled WGS sequence"/>
</dbReference>
<dbReference type="eggNOG" id="ENOG5030AQD">
    <property type="taxonomic scope" value="Bacteria"/>
</dbReference>
<accession>X0PDI4</accession>
<dbReference type="AlphaFoldDB" id="X0PDI4"/>
<protein>
    <recommendedName>
        <fullName evidence="3">FeoB-associated Cys-rich membrane protein</fullName>
    </recommendedName>
</protein>
<dbReference type="STRING" id="1423734.FC83_GL000184"/>
<evidence type="ECO:0008006" key="3">
    <source>
        <dbReference type="Google" id="ProtNLM"/>
    </source>
</evidence>
<keyword evidence="2" id="KW-1185">Reference proteome</keyword>
<dbReference type="RefSeq" id="WP_152537702.1">
    <property type="nucleotide sequence ID" value="NZ_AZGA01000065.1"/>
</dbReference>